<sequence length="82" mass="9409">MNKPYGQQDQRCHRCGTWGDWSRICREFLHTIDVHYAKQKKKKKSKTCRASKKGLLGAIVIRNITPPVALGNDDRAIIDIDD</sequence>
<accession>A0A6G1D1A9</accession>
<dbReference type="AlphaFoldDB" id="A0A6G1D1A9"/>
<dbReference type="Proteomes" id="UP000479710">
    <property type="component" value="Unassembled WGS sequence"/>
</dbReference>
<organism evidence="1 2">
    <name type="scientific">Oryza meyeriana var. granulata</name>
    <dbReference type="NCBI Taxonomy" id="110450"/>
    <lineage>
        <taxon>Eukaryota</taxon>
        <taxon>Viridiplantae</taxon>
        <taxon>Streptophyta</taxon>
        <taxon>Embryophyta</taxon>
        <taxon>Tracheophyta</taxon>
        <taxon>Spermatophyta</taxon>
        <taxon>Magnoliopsida</taxon>
        <taxon>Liliopsida</taxon>
        <taxon>Poales</taxon>
        <taxon>Poaceae</taxon>
        <taxon>BOP clade</taxon>
        <taxon>Oryzoideae</taxon>
        <taxon>Oryzeae</taxon>
        <taxon>Oryzinae</taxon>
        <taxon>Oryza</taxon>
        <taxon>Oryza meyeriana</taxon>
    </lineage>
</organism>
<dbReference type="EMBL" id="SPHZ02000007">
    <property type="protein sequence ID" value="KAF0906132.1"/>
    <property type="molecule type" value="Genomic_DNA"/>
</dbReference>
<keyword evidence="2" id="KW-1185">Reference proteome</keyword>
<evidence type="ECO:0000313" key="2">
    <source>
        <dbReference type="Proteomes" id="UP000479710"/>
    </source>
</evidence>
<gene>
    <name evidence="1" type="ORF">E2562_009122</name>
</gene>
<name>A0A6G1D1A9_9ORYZ</name>
<proteinExistence type="predicted"/>
<reference evidence="1 2" key="1">
    <citation type="submission" date="2019-11" db="EMBL/GenBank/DDBJ databases">
        <title>Whole genome sequence of Oryza granulata.</title>
        <authorList>
            <person name="Li W."/>
        </authorList>
    </citation>
    <scope>NUCLEOTIDE SEQUENCE [LARGE SCALE GENOMIC DNA]</scope>
    <source>
        <strain evidence="2">cv. Menghai</strain>
        <tissue evidence="1">Leaf</tissue>
    </source>
</reference>
<evidence type="ECO:0000313" key="1">
    <source>
        <dbReference type="EMBL" id="KAF0906132.1"/>
    </source>
</evidence>
<protein>
    <recommendedName>
        <fullName evidence="3">CCHC-type domain-containing protein</fullName>
    </recommendedName>
</protein>
<evidence type="ECO:0008006" key="3">
    <source>
        <dbReference type="Google" id="ProtNLM"/>
    </source>
</evidence>
<comment type="caution">
    <text evidence="1">The sequence shown here is derived from an EMBL/GenBank/DDBJ whole genome shotgun (WGS) entry which is preliminary data.</text>
</comment>